<dbReference type="Proteomes" id="UP000030832">
    <property type="component" value="Unassembled WGS sequence"/>
</dbReference>
<dbReference type="AlphaFoldDB" id="A0A0B0IG10"/>
<proteinExistence type="predicted"/>
<dbReference type="Gene3D" id="3.40.190.10">
    <property type="entry name" value="Periplasmic binding protein-like II"/>
    <property type="match status" value="1"/>
</dbReference>
<evidence type="ECO:0000259" key="2">
    <source>
        <dbReference type="Pfam" id="PF00496"/>
    </source>
</evidence>
<reference evidence="3 4" key="1">
    <citation type="submission" date="2014-09" db="EMBL/GenBank/DDBJ databases">
        <title>Genome sequencing and annotation of Bacillus Okhensis strain Kh10-101T.</title>
        <authorList>
            <person name="Prakash J.S."/>
        </authorList>
    </citation>
    <scope>NUCLEOTIDE SEQUENCE [LARGE SCALE GENOMIC DNA]</scope>
    <source>
        <strain evidence="4">Kh10-101T</strain>
    </source>
</reference>
<dbReference type="GO" id="GO:1904680">
    <property type="term" value="F:peptide transmembrane transporter activity"/>
    <property type="evidence" value="ECO:0007669"/>
    <property type="project" value="TreeGrafter"/>
</dbReference>
<name>A0A0B0IG10_9BACI</name>
<evidence type="ECO:0000256" key="1">
    <source>
        <dbReference type="SAM" id="SignalP"/>
    </source>
</evidence>
<keyword evidence="4" id="KW-1185">Reference proteome</keyword>
<gene>
    <name evidence="3" type="ORF">LQ50_20035</name>
</gene>
<dbReference type="GO" id="GO:0020037">
    <property type="term" value="F:heme binding"/>
    <property type="evidence" value="ECO:0007669"/>
    <property type="project" value="InterPro"/>
</dbReference>
<dbReference type="GO" id="GO:0015675">
    <property type="term" value="P:nickel cation transport"/>
    <property type="evidence" value="ECO:0007669"/>
    <property type="project" value="InterPro"/>
</dbReference>
<dbReference type="SUPFAM" id="SSF53850">
    <property type="entry name" value="Periplasmic binding protein-like II"/>
    <property type="match status" value="1"/>
</dbReference>
<dbReference type="NCBIfam" id="TIGR02294">
    <property type="entry name" value="nickel_nikA"/>
    <property type="match status" value="1"/>
</dbReference>
<dbReference type="STRING" id="333138.LQ50_20035"/>
<dbReference type="GO" id="GO:0030288">
    <property type="term" value="C:outer membrane-bounded periplasmic space"/>
    <property type="evidence" value="ECO:0007669"/>
    <property type="project" value="TreeGrafter"/>
</dbReference>
<dbReference type="Gene3D" id="3.10.105.10">
    <property type="entry name" value="Dipeptide-binding Protein, Domain 3"/>
    <property type="match status" value="1"/>
</dbReference>
<dbReference type="GO" id="GO:0016151">
    <property type="term" value="F:nickel cation binding"/>
    <property type="evidence" value="ECO:0007669"/>
    <property type="project" value="InterPro"/>
</dbReference>
<evidence type="ECO:0000313" key="3">
    <source>
        <dbReference type="EMBL" id="KHF38611.1"/>
    </source>
</evidence>
<dbReference type="PROSITE" id="PS51257">
    <property type="entry name" value="PROKAR_LIPOPROTEIN"/>
    <property type="match status" value="1"/>
</dbReference>
<evidence type="ECO:0000313" key="4">
    <source>
        <dbReference type="Proteomes" id="UP000030832"/>
    </source>
</evidence>
<comment type="caution">
    <text evidence="3">The sequence shown here is derived from an EMBL/GenBank/DDBJ whole genome shotgun (WGS) entry which is preliminary data.</text>
</comment>
<accession>A0A0B0IG10</accession>
<feature type="domain" description="Solute-binding protein family 5" evidence="2">
    <location>
        <begin position="84"/>
        <end position="450"/>
    </location>
</feature>
<organism evidence="3 4">
    <name type="scientific">Halalkalibacter okhensis</name>
    <dbReference type="NCBI Taxonomy" id="333138"/>
    <lineage>
        <taxon>Bacteria</taxon>
        <taxon>Bacillati</taxon>
        <taxon>Bacillota</taxon>
        <taxon>Bacilli</taxon>
        <taxon>Bacillales</taxon>
        <taxon>Bacillaceae</taxon>
        <taxon>Halalkalibacter</taxon>
    </lineage>
</organism>
<dbReference type="RefSeq" id="WP_034632225.1">
    <property type="nucleotide sequence ID" value="NZ_JRJU01000034.1"/>
</dbReference>
<dbReference type="eggNOG" id="COG0747">
    <property type="taxonomic scope" value="Bacteria"/>
</dbReference>
<dbReference type="CDD" id="cd08489">
    <property type="entry name" value="PBP2_NikA"/>
    <property type="match status" value="1"/>
</dbReference>
<sequence length="539" mass="61246">MKPVYNFIFIILVLVAGTILAACNEKTVTDSKQIQGETSENTKMLTLSWDKDIGPLNPHMYSPNEMFAQNMVYEPLVKYGENGTIEPWLAEDWEISKDGKEYTFYLRENVTYSDGSKLSAENVKMNFDAVLNNADRHNWIEVVNQIEETSVIDDTTFKITLANAYYPLLQDLTLIRPFRFLGENGFPQDGNTAEGIEEPIGTGPWVLNEYKKDEYALFKVNENYWGELPNVQEVMIRVIPDGESRVLAFENKEIDLIFGTGLISLDSFNFLKESDQYETGISGPLSSRTLAVNSNKGPTKELKVRQAIQHSFNKQALIDRLFYGTDQKADTLFASNVPYSDLGLTPYEYDLERADQLLNKAGWELAEGETFREKDGEILELELAFSSTDNIQKAIAETLQGDLRQVGISLKLIGEEDQSYQQRQKDGDFNLIFNNTWGAPYEPHTFASSMRVVAHADYQAQIGLSMKAEIDHEISEVLISSDEEVRKEKYENILSTLHEQAVYLPISYSTNIAVYHDYVSGVEFPHMNYVLPLETIDVE</sequence>
<dbReference type="PANTHER" id="PTHR30290:SF37">
    <property type="entry name" value="NICKEL-BINDING PERIPLASMIC PROTEIN"/>
    <property type="match status" value="1"/>
</dbReference>
<dbReference type="GO" id="GO:0043190">
    <property type="term" value="C:ATP-binding cassette (ABC) transporter complex"/>
    <property type="evidence" value="ECO:0007669"/>
    <property type="project" value="InterPro"/>
</dbReference>
<feature type="chain" id="PRO_5002076157" evidence="1">
    <location>
        <begin position="22"/>
        <end position="539"/>
    </location>
</feature>
<dbReference type="InterPro" id="IPR030678">
    <property type="entry name" value="Peptide/Ni-bd"/>
</dbReference>
<dbReference type="InterPro" id="IPR000914">
    <property type="entry name" value="SBP_5_dom"/>
</dbReference>
<feature type="signal peptide" evidence="1">
    <location>
        <begin position="1"/>
        <end position="21"/>
    </location>
</feature>
<dbReference type="Pfam" id="PF00496">
    <property type="entry name" value="SBP_bac_5"/>
    <property type="match status" value="1"/>
</dbReference>
<keyword evidence="1" id="KW-0732">Signal</keyword>
<dbReference type="InterPro" id="IPR039424">
    <property type="entry name" value="SBP_5"/>
</dbReference>
<dbReference type="InterPro" id="IPR011980">
    <property type="entry name" value="CntA-like"/>
</dbReference>
<dbReference type="GO" id="GO:0015833">
    <property type="term" value="P:peptide transport"/>
    <property type="evidence" value="ECO:0007669"/>
    <property type="project" value="TreeGrafter"/>
</dbReference>
<dbReference type="PIRSF" id="PIRSF002741">
    <property type="entry name" value="MppA"/>
    <property type="match status" value="1"/>
</dbReference>
<dbReference type="PANTHER" id="PTHR30290">
    <property type="entry name" value="PERIPLASMIC BINDING COMPONENT OF ABC TRANSPORTER"/>
    <property type="match status" value="1"/>
</dbReference>
<protein>
    <submittedName>
        <fullName evidence="3">Nickel ABC transporter substrate-binding protein</fullName>
    </submittedName>
</protein>
<dbReference type="EMBL" id="JRJU01000034">
    <property type="protein sequence ID" value="KHF38611.1"/>
    <property type="molecule type" value="Genomic_DNA"/>
</dbReference>